<name>A0A1I3WYR2_9HYPH</name>
<evidence type="ECO:0000313" key="4">
    <source>
        <dbReference type="Proteomes" id="UP000198755"/>
    </source>
</evidence>
<evidence type="ECO:0000256" key="2">
    <source>
        <dbReference type="SAM" id="SignalP"/>
    </source>
</evidence>
<feature type="chain" id="PRO_5011790634" evidence="2">
    <location>
        <begin position="22"/>
        <end position="110"/>
    </location>
</feature>
<feature type="region of interest" description="Disordered" evidence="1">
    <location>
        <begin position="21"/>
        <end position="110"/>
    </location>
</feature>
<dbReference type="Proteomes" id="UP000198755">
    <property type="component" value="Unassembled WGS sequence"/>
</dbReference>
<accession>A0A1I3WYR2</accession>
<sequence>MNLSKLLIASAVAVTPVVAWAQDTSGNGRGSGGRAVGPASENGDTATGQTSIPGAMTGRSANPGGQGTNDYDPPAMNPNAPGSSRSPGMGGAAGGMSGAAGAGGGAAGGR</sequence>
<reference evidence="3 4" key="1">
    <citation type="submission" date="2016-10" db="EMBL/GenBank/DDBJ databases">
        <authorList>
            <person name="de Groot N.N."/>
        </authorList>
    </citation>
    <scope>NUCLEOTIDE SEQUENCE [LARGE SCALE GENOMIC DNA]</scope>
    <source>
        <strain evidence="3 4">NE2</strain>
    </source>
</reference>
<evidence type="ECO:0000256" key="1">
    <source>
        <dbReference type="SAM" id="MobiDB-lite"/>
    </source>
</evidence>
<keyword evidence="2" id="KW-0732">Signal</keyword>
<organism evidence="3 4">
    <name type="scientific">Methylocapsa palsarum</name>
    <dbReference type="NCBI Taxonomy" id="1612308"/>
    <lineage>
        <taxon>Bacteria</taxon>
        <taxon>Pseudomonadati</taxon>
        <taxon>Pseudomonadota</taxon>
        <taxon>Alphaproteobacteria</taxon>
        <taxon>Hyphomicrobiales</taxon>
        <taxon>Beijerinckiaceae</taxon>
        <taxon>Methylocapsa</taxon>
    </lineage>
</organism>
<feature type="signal peptide" evidence="2">
    <location>
        <begin position="1"/>
        <end position="21"/>
    </location>
</feature>
<dbReference type="RefSeq" id="WP_091678378.1">
    <property type="nucleotide sequence ID" value="NZ_FOSN01000002.1"/>
</dbReference>
<dbReference type="AlphaFoldDB" id="A0A1I3WYR2"/>
<protein>
    <submittedName>
        <fullName evidence="3">Uncharacterized protein</fullName>
    </submittedName>
</protein>
<gene>
    <name evidence="3" type="ORF">SAMN05444581_102245</name>
</gene>
<proteinExistence type="predicted"/>
<feature type="compositionally biased region" description="Polar residues" evidence="1">
    <location>
        <begin position="42"/>
        <end position="52"/>
    </location>
</feature>
<dbReference type="EMBL" id="FOSN01000002">
    <property type="protein sequence ID" value="SFK12605.1"/>
    <property type="molecule type" value="Genomic_DNA"/>
</dbReference>
<evidence type="ECO:0000313" key="3">
    <source>
        <dbReference type="EMBL" id="SFK12605.1"/>
    </source>
</evidence>
<keyword evidence="4" id="KW-1185">Reference proteome</keyword>
<feature type="compositionally biased region" description="Gly residues" evidence="1">
    <location>
        <begin position="88"/>
        <end position="110"/>
    </location>
</feature>